<proteinExistence type="predicted"/>
<evidence type="ECO:0000313" key="2">
    <source>
        <dbReference type="Proteomes" id="UP001211544"/>
    </source>
</evidence>
<keyword evidence="2" id="KW-1185">Reference proteome</keyword>
<dbReference type="AlphaFoldDB" id="A0AAJ5QH22"/>
<name>A0AAJ5QH22_9GAMM</name>
<accession>A0AAJ5QH22</accession>
<dbReference type="Proteomes" id="UP001211544">
    <property type="component" value="Chromosome"/>
</dbReference>
<organism evidence="1 2">
    <name type="scientific">Pantoea piersonii</name>
    <dbReference type="NCBI Taxonomy" id="2364647"/>
    <lineage>
        <taxon>Bacteria</taxon>
        <taxon>Pseudomonadati</taxon>
        <taxon>Pseudomonadota</taxon>
        <taxon>Gammaproteobacteria</taxon>
        <taxon>Enterobacterales</taxon>
        <taxon>Erwiniaceae</taxon>
        <taxon>Pantoea</taxon>
    </lineage>
</organism>
<dbReference type="RefSeq" id="WP_269949325.1">
    <property type="nucleotide sequence ID" value="NZ_CP104758.1"/>
</dbReference>
<sequence length="905" mass="99488">MARAIGRTPKAEEIRNIEDGIRDAVRSVRQKDARTGAQRPDSDVFREAAELASKRAVHQIYKRRQRVAQDAIARAQVMNTLRQHVPEKELTPDYLAQMIAMGRVKGTKNIGVISAEELSVGALQDWTRQIGTKIDAANNGARDVYQRLTALDRSTLRDPSFNQLRKSYEYMLVKEMHGQSTGNAAISTLAKALQDVQETSRIARNDVGADIAKLENRGFANYDSRELITRAGRDEWLKTLPAADRAKAILMRANPPREWARDAWVKDAMPTYERFLGDDGRPLSDAEWKAALEDVFETKVSDGANKIEPGARGFGGGVKGRGANAPRVLHFNDPQTHWNYLQKYSDKSVMEVILDELTMSSRDFGILKTFGPSAEQNFQYALDTIHQHATSTSGGAKDVDTIATQTRNMRKLFDYQSGIRNQASFSPLMQAARNLMTSAMLGSSVITAGATDPFIMNARASALKLDTVTAGYQTVKNLFGRQTKQAIEQLGLVTDVQAALVSRMGGFDTSGGVTGWLAEKNLKLSGMIALDRAHKASFGMSMLHTIGNLTRKFDSLDSLKKSDYQLLANKGWTETDWQIMRAAKLDAITERHQGMTPEAIYGVPDEAVKAAVQPQIEALQKGVNEAIKAMGELTPEREKKIRQAYADEITTGTARIIRNAKADAAYKLLGITHSEMMQAVTTASAIDKYQAASSGEFARNFMLFKTTPFAGFRNFIQTASDLDRMPGMKFGARYIAGTTIGGAVALQLNSLLSGGDPADMTKPGFWISALLKGGSFGIYGDLVLSDQTRYGSSIAGAIGGPALSFAENLYKTTLGNTQKAMQGKETSFAADSINTARMIAPFASLWYTKAVFNHLILQQMQEMASPGYNAKMEQRMQQNYSQTYWWRPGQAAPGDSPDWQKAIGQ</sequence>
<evidence type="ECO:0000313" key="1">
    <source>
        <dbReference type="EMBL" id="WBG90016.1"/>
    </source>
</evidence>
<dbReference type="KEGG" id="kpie:N5580_13055"/>
<reference evidence="1 2" key="1">
    <citation type="journal article" date="2022" name="J Glob Antimicrob Resist">
        <title>First complete genome of a multidrug resistant strain of the novel human pathogen Kalamiella piersonii (GABEKP28) identified in human saliva.</title>
        <authorList>
            <person name="McDonagh F."/>
            <person name="Singh N.K."/>
            <person name="Venkateswaran K."/>
            <person name="Lonappan A.M."/>
            <person name="Hallahan B."/>
            <person name="Tuohy A."/>
            <person name="Burke L."/>
            <person name="Kovarova A."/>
            <person name="Miliotis G."/>
        </authorList>
    </citation>
    <scope>NUCLEOTIDE SEQUENCE [LARGE SCALE GENOMIC DNA]</scope>
    <source>
        <strain evidence="1 2">GABEKP28</strain>
    </source>
</reference>
<gene>
    <name evidence="1" type="ORF">N5580_13055</name>
</gene>
<protein>
    <recommendedName>
        <fullName evidence="3">Internal virion protein</fullName>
    </recommendedName>
</protein>
<evidence type="ECO:0008006" key="3">
    <source>
        <dbReference type="Google" id="ProtNLM"/>
    </source>
</evidence>
<dbReference type="EMBL" id="CP104758">
    <property type="protein sequence ID" value="WBG90016.1"/>
    <property type="molecule type" value="Genomic_DNA"/>
</dbReference>